<reference evidence="3" key="1">
    <citation type="journal article" date="2001" name="Proc. Natl. Acad. Sci. U.S.A.">
        <title>The complete genome of the crenarchaeon Sulfolobus solfataricus P2.</title>
        <authorList>
            <person name="She Q."/>
            <person name="Singh R.K."/>
            <person name="Confalonieri F."/>
            <person name="Zivanovic Y."/>
            <person name="Allard G."/>
            <person name="Awayez M.J."/>
            <person name="Chan-Weiher C.C.-Y."/>
            <person name="Clausen I.G."/>
            <person name="Curtis B.A."/>
            <person name="De Moors A."/>
            <person name="Erauso G."/>
            <person name="Fletcher C."/>
            <person name="Gordon P.M.K."/>
            <person name="Heikamp-de Jong I."/>
            <person name="Jeffries A.C."/>
            <person name="Kozera C.J."/>
            <person name="Medina N."/>
            <person name="Peng X."/>
            <person name="Thi-Ngoc H.P."/>
            <person name="Redder P."/>
            <person name="Schenk M.E."/>
            <person name="Theriault C."/>
            <person name="Tolstrup N."/>
            <person name="Charlebois R.L."/>
            <person name="Doolittle W.F."/>
            <person name="Duguet M."/>
            <person name="Gaasterland T."/>
            <person name="Garrett R.A."/>
            <person name="Ragan M.A."/>
            <person name="Sensen C.W."/>
            <person name="Van der Oost J."/>
        </authorList>
    </citation>
    <scope>NUCLEOTIDE SEQUENCE [LARGE SCALE GENOMIC DNA]</scope>
    <source>
        <strain evidence="3">ATCC 35092 / DSM 1617 / JCM 11322 / P2</strain>
    </source>
</reference>
<dbReference type="Proteomes" id="UP000001974">
    <property type="component" value="Chromosome"/>
</dbReference>
<dbReference type="PANTHER" id="PTHR34203:SF15">
    <property type="entry name" value="SLL1173 PROTEIN"/>
    <property type="match status" value="1"/>
</dbReference>
<dbReference type="PaxDb" id="273057-SSO0821"/>
<dbReference type="PANTHER" id="PTHR34203">
    <property type="entry name" value="METHYLTRANSFERASE, FKBM FAMILY PROTEIN"/>
    <property type="match status" value="1"/>
</dbReference>
<evidence type="ECO:0000259" key="1">
    <source>
        <dbReference type="Pfam" id="PF05050"/>
    </source>
</evidence>
<organism evidence="2 3">
    <name type="scientific">Saccharolobus solfataricus (strain ATCC 35092 / DSM 1617 / JCM 11322 / P2)</name>
    <name type="common">Sulfolobus solfataricus</name>
    <dbReference type="NCBI Taxonomy" id="273057"/>
    <lineage>
        <taxon>Archaea</taxon>
        <taxon>Thermoproteota</taxon>
        <taxon>Thermoprotei</taxon>
        <taxon>Sulfolobales</taxon>
        <taxon>Sulfolobaceae</taxon>
        <taxon>Saccharolobus</taxon>
    </lineage>
</organism>
<proteinExistence type="predicted"/>
<dbReference type="InterPro" id="IPR029063">
    <property type="entry name" value="SAM-dependent_MTases_sf"/>
</dbReference>
<dbReference type="Pfam" id="PF05050">
    <property type="entry name" value="Methyltransf_21"/>
    <property type="match status" value="1"/>
</dbReference>
<dbReference type="GO" id="GO:0008171">
    <property type="term" value="F:O-methyltransferase activity"/>
    <property type="evidence" value="ECO:0000318"/>
    <property type="project" value="GO_Central"/>
</dbReference>
<dbReference type="STRING" id="273057.SSO0821"/>
<evidence type="ECO:0000313" key="3">
    <source>
        <dbReference type="Proteomes" id="UP000001974"/>
    </source>
</evidence>
<keyword evidence="3" id="KW-1185">Reference proteome</keyword>
<evidence type="ECO:0000313" key="2">
    <source>
        <dbReference type="EMBL" id="AAK41117.1"/>
    </source>
</evidence>
<dbReference type="EnsemblBacteria" id="AAK41117">
    <property type="protein sequence ID" value="AAK41117"/>
    <property type="gene ID" value="SSO0821"/>
</dbReference>
<dbReference type="AlphaFoldDB" id="Q7LXF6"/>
<dbReference type="eggNOG" id="arCOG01400">
    <property type="taxonomic scope" value="Archaea"/>
</dbReference>
<dbReference type="InterPro" id="IPR052514">
    <property type="entry name" value="SAM-dependent_MTase"/>
</dbReference>
<protein>
    <recommendedName>
        <fullName evidence="1">Methyltransferase FkbM domain-containing protein</fullName>
    </recommendedName>
</protein>
<dbReference type="PIR" id="F90232">
    <property type="entry name" value="F90232"/>
</dbReference>
<feature type="domain" description="Methyltransferase FkbM" evidence="1">
    <location>
        <begin position="133"/>
        <end position="280"/>
    </location>
</feature>
<dbReference type="PhylomeDB" id="Q7LXF6"/>
<sequence>MANYASFIEVLISNFNRYPYTLFPLYAKAYKNPLIVALKSLLRHYPFVVELKNGEKVLVTGKGYKIASYYAFLYLARKKGKKINIIDIDENTIKIIYDTNEIILKDYTKGDIIGVYIKEEYQDVNVKDKTVIDCGAAIGDSAIYFSLKGAKRVIAIEAYPKIAKIAEENVKLNNFKNIQIVNAACGTDGIVTVNPRLGGGPTPLMSSNNGYTVPSFSLQGLIKNFQVEKGSVLKLDCEGCEYEFLLNADSSTLEYFDQIIMEYHYGYSHLKRKLEKAGFKVKVTKPELWNNQYKKGLILGKLYASRE</sequence>
<dbReference type="Gene3D" id="3.40.50.150">
    <property type="entry name" value="Vaccinia Virus protein VP39"/>
    <property type="match status" value="1"/>
</dbReference>
<dbReference type="PATRIC" id="fig|273057.12.peg.833"/>
<dbReference type="InParanoid" id="Q7LXF6"/>
<dbReference type="SUPFAM" id="SSF53335">
    <property type="entry name" value="S-adenosyl-L-methionine-dependent methyltransferases"/>
    <property type="match status" value="1"/>
</dbReference>
<dbReference type="CDD" id="cd02440">
    <property type="entry name" value="AdoMet_MTases"/>
    <property type="match status" value="1"/>
</dbReference>
<dbReference type="InterPro" id="IPR006342">
    <property type="entry name" value="FkbM_mtfrase"/>
</dbReference>
<gene>
    <name evidence="2" type="ordered locus">SSO0821</name>
</gene>
<dbReference type="NCBIfam" id="TIGR01444">
    <property type="entry name" value="fkbM_fam"/>
    <property type="match status" value="1"/>
</dbReference>
<dbReference type="EMBL" id="AE006641">
    <property type="protein sequence ID" value="AAK41117.1"/>
    <property type="molecule type" value="Genomic_DNA"/>
</dbReference>
<dbReference type="RefSeq" id="WP_010923112.1">
    <property type="nucleotide sequence ID" value="NC_002754.1"/>
</dbReference>
<dbReference type="KEGG" id="sso:SSO0821"/>
<dbReference type="HOGENOM" id="CLU_080078_0_0_2"/>
<dbReference type="GeneID" id="1455084"/>
<accession>Q7LXF6</accession>
<name>Q7LXF6_SACS2</name>